<keyword evidence="1" id="KW-1133">Transmembrane helix</keyword>
<evidence type="ECO:0000256" key="1">
    <source>
        <dbReference type="SAM" id="Phobius"/>
    </source>
</evidence>
<keyword evidence="1" id="KW-0812">Transmembrane</keyword>
<name>A0A6A8GGV1_9EURY</name>
<feature type="transmembrane region" description="Helical" evidence="1">
    <location>
        <begin position="57"/>
        <end position="76"/>
    </location>
</feature>
<sequence length="238" mass="26278">MSETGTDTAVFGVRLDRTRDVPVRFAFAALVGSTRGWAWFVVGLPLAALLAAQVHDVFVPFAAAMPFGIALLLLWMSHEFVAPRVTVDYENRTLTKTKPYTDEAYSPIDADDFDHVTILRFTDVALVRFHYTRWAVAKPLSTSVSTAEVPAFESALEQMGVDVAVRDVTVPSPIYARIVATPIVVVGMPLVVWGTYGRSAFLSNAVVVPAVVLVLYGVYGYRWRRRLRRSTAGDVRPN</sequence>
<comment type="caution">
    <text evidence="2">The sequence shown here is derived from an EMBL/GenBank/DDBJ whole genome shotgun (WGS) entry which is preliminary data.</text>
</comment>
<feature type="transmembrane region" description="Helical" evidence="1">
    <location>
        <begin position="200"/>
        <end position="219"/>
    </location>
</feature>
<evidence type="ECO:0000313" key="3">
    <source>
        <dbReference type="Proteomes" id="UP000439022"/>
    </source>
</evidence>
<dbReference type="RefSeq" id="WP_151162661.1">
    <property type="nucleotide sequence ID" value="NZ_WKJO01000001.1"/>
</dbReference>
<evidence type="ECO:0000313" key="2">
    <source>
        <dbReference type="EMBL" id="MRX22116.1"/>
    </source>
</evidence>
<accession>A0A6A8GGV1</accession>
<gene>
    <name evidence="2" type="ORF">GJR96_09125</name>
</gene>
<proteinExistence type="predicted"/>
<dbReference type="AlphaFoldDB" id="A0A6A8GGV1"/>
<organism evidence="2 3">
    <name type="scientific">Haloferax litoreum</name>
    <dbReference type="NCBI Taxonomy" id="2666140"/>
    <lineage>
        <taxon>Archaea</taxon>
        <taxon>Methanobacteriati</taxon>
        <taxon>Methanobacteriota</taxon>
        <taxon>Stenosarchaea group</taxon>
        <taxon>Halobacteria</taxon>
        <taxon>Halobacteriales</taxon>
        <taxon>Haloferacaceae</taxon>
        <taxon>Haloferax</taxon>
    </lineage>
</organism>
<keyword evidence="3" id="KW-1185">Reference proteome</keyword>
<dbReference type="EMBL" id="WKJO01000001">
    <property type="protein sequence ID" value="MRX22116.1"/>
    <property type="molecule type" value="Genomic_DNA"/>
</dbReference>
<reference evidence="2 3" key="1">
    <citation type="submission" date="2019-11" db="EMBL/GenBank/DDBJ databases">
        <title>Whole genome sequence of Haloferax sp. MBLA0076.</title>
        <authorList>
            <person name="Seo M.-J."/>
            <person name="Cho E.-S."/>
        </authorList>
    </citation>
    <scope>NUCLEOTIDE SEQUENCE [LARGE SCALE GENOMIC DNA]</scope>
    <source>
        <strain evidence="2 3">MBLA0076</strain>
    </source>
</reference>
<protein>
    <submittedName>
        <fullName evidence="2">Uncharacterized protein</fullName>
    </submittedName>
</protein>
<keyword evidence="1" id="KW-0472">Membrane</keyword>
<feature type="transmembrane region" description="Helical" evidence="1">
    <location>
        <begin position="174"/>
        <end position="194"/>
    </location>
</feature>
<feature type="transmembrane region" description="Helical" evidence="1">
    <location>
        <begin position="25"/>
        <end position="51"/>
    </location>
</feature>
<dbReference type="Proteomes" id="UP000439022">
    <property type="component" value="Unassembled WGS sequence"/>
</dbReference>